<protein>
    <submittedName>
        <fullName evidence="1">Uncharacterized protein</fullName>
    </submittedName>
</protein>
<evidence type="ECO:0000313" key="1">
    <source>
        <dbReference type="EMBL" id="CAI2384222.1"/>
    </source>
</evidence>
<dbReference type="AlphaFoldDB" id="A0AAD1Y3Z2"/>
<accession>A0AAD1Y3Z2</accession>
<reference evidence="1" key="1">
    <citation type="submission" date="2023-07" db="EMBL/GenBank/DDBJ databases">
        <authorList>
            <consortium name="AG Swart"/>
            <person name="Singh M."/>
            <person name="Singh A."/>
            <person name="Seah K."/>
            <person name="Emmerich C."/>
        </authorList>
    </citation>
    <scope>NUCLEOTIDE SEQUENCE</scope>
    <source>
        <strain evidence="1">DP1</strain>
    </source>
</reference>
<comment type="caution">
    <text evidence="1">The sequence shown here is derived from an EMBL/GenBank/DDBJ whole genome shotgun (WGS) entry which is preliminary data.</text>
</comment>
<dbReference type="Proteomes" id="UP001295684">
    <property type="component" value="Unassembled WGS sequence"/>
</dbReference>
<organism evidence="1 2">
    <name type="scientific">Euplotes crassus</name>
    <dbReference type="NCBI Taxonomy" id="5936"/>
    <lineage>
        <taxon>Eukaryota</taxon>
        <taxon>Sar</taxon>
        <taxon>Alveolata</taxon>
        <taxon>Ciliophora</taxon>
        <taxon>Intramacronucleata</taxon>
        <taxon>Spirotrichea</taxon>
        <taxon>Hypotrichia</taxon>
        <taxon>Euplotida</taxon>
        <taxon>Euplotidae</taxon>
        <taxon>Moneuplotes</taxon>
    </lineage>
</organism>
<name>A0AAD1Y3Z2_EUPCR</name>
<sequence length="405" mass="48118">MSRFSYSNRKSSSIEPVFVSKFESFFKEEIEECSSISSGDDFRFEYEAKPIPNFDFKVYNIKYLVLLKECKEAVYSLVKTLKRGKKIIFSSPKMFKEYLYQKIVVNNCCEYSEMTEGKQKVLLQLLEDEDFYKQLKKKFHKEKLPAKILKRIKQKENQYLHPDSSLSSMDNSKSSCGKKEKVISSKVDKVPEIFKQRRQYTKAKRNKVLRKSSLFQALECFSPSFRKNNSDHINQSMDFNSMAVNVEKKRPSLPEPKEVIKERLHPDTHNCRILKMVDFVDRFEKKEQPDLVIENHQGEPQRRQRRRKITWRKKRQFIFSPNPKLIPACANVTNNIHESFMSYHKNKDGKKCFKSRLRSKLSKRQKANNFIIKRNQNLKTRNKELQETLNLSLPSPQLIRKPFSF</sequence>
<keyword evidence="2" id="KW-1185">Reference proteome</keyword>
<proteinExistence type="predicted"/>
<gene>
    <name evidence="1" type="ORF">ECRASSUSDP1_LOCUS25744</name>
</gene>
<dbReference type="EMBL" id="CAMPGE010026541">
    <property type="protein sequence ID" value="CAI2384222.1"/>
    <property type="molecule type" value="Genomic_DNA"/>
</dbReference>
<evidence type="ECO:0000313" key="2">
    <source>
        <dbReference type="Proteomes" id="UP001295684"/>
    </source>
</evidence>